<dbReference type="InterPro" id="IPR000454">
    <property type="entry name" value="ATP_synth_F0_csu"/>
</dbReference>
<dbReference type="InterPro" id="IPR020537">
    <property type="entry name" value="ATP_synth_F0_csu_DDCD_BS"/>
</dbReference>
<dbReference type="GO" id="GO:0015986">
    <property type="term" value="P:proton motive force-driven ATP synthesis"/>
    <property type="evidence" value="ECO:0007669"/>
    <property type="project" value="InterPro"/>
</dbReference>
<evidence type="ECO:0000256" key="1">
    <source>
        <dbReference type="ARBA" id="ARBA00002351"/>
    </source>
</evidence>
<keyword evidence="12" id="KW-0793">Thylakoid</keyword>
<evidence type="ECO:0000256" key="13">
    <source>
        <dbReference type="ARBA" id="ARBA00023121"/>
    </source>
</evidence>
<keyword evidence="11 18" id="KW-0406">Ion transport</keyword>
<gene>
    <name evidence="20" type="ORF">HKW66_Vig0104750</name>
</gene>
<dbReference type="NCBIfam" id="TIGR01260">
    <property type="entry name" value="ATP_synt_c"/>
    <property type="match status" value="1"/>
</dbReference>
<keyword evidence="9 18" id="KW-0375">Hydrogen ion transport</keyword>
<evidence type="ECO:0000256" key="9">
    <source>
        <dbReference type="ARBA" id="ARBA00022781"/>
    </source>
</evidence>
<keyword evidence="7" id="KW-0138">CF(0)</keyword>
<evidence type="ECO:0000256" key="3">
    <source>
        <dbReference type="ARBA" id="ARBA00006704"/>
    </source>
</evidence>
<evidence type="ECO:0000256" key="11">
    <source>
        <dbReference type="ARBA" id="ARBA00023065"/>
    </source>
</evidence>
<proteinExistence type="inferred from homology"/>
<sequence>MNPIISAASVIAAGLAVGLASIGPGVGQGTAAGQTVEGIARQPEAEEKIRDTLLLSLAFMEALTIYGLVVALALLFANPFNTWEGLLRIATREIAMPADNYGLGMHQLTYSEGPFFSHHSPHGQSAFQATHMSQKHSLSSNVGTSNEPLFDLDMPYDMSEMLFNESFGQFQRLDIGNGVSQVLMPDYSSNFC</sequence>
<evidence type="ECO:0000256" key="4">
    <source>
        <dbReference type="ARBA" id="ARBA00011648"/>
    </source>
</evidence>
<dbReference type="AlphaFoldDB" id="A0A8T0KKW3"/>
<evidence type="ECO:0000256" key="8">
    <source>
        <dbReference type="ARBA" id="ARBA00022692"/>
    </source>
</evidence>
<evidence type="ECO:0000256" key="18">
    <source>
        <dbReference type="RuleBase" id="RU004221"/>
    </source>
</evidence>
<evidence type="ECO:0000313" key="21">
    <source>
        <dbReference type="Proteomes" id="UP000743370"/>
    </source>
</evidence>
<comment type="function">
    <text evidence="16">F(1)F(0) ATP synthase produces ATP from ADP in the presence of a proton or sodium gradient. F-type ATPases consist of two structural domains, F(1) containing the extramembraneous catalytic core and F(0) containing the membrane proton channel, linked together by a central stalk and a peripheral stalk. During catalysis, ATP synthesis in the catalytic domain of F(1) is coupled via a rotary mechanism of the central stalk subunits to proton translocation.</text>
</comment>
<comment type="caution">
    <text evidence="20">The sequence shown here is derived from an EMBL/GenBank/DDBJ whole genome shotgun (WGS) entry which is preliminary data.</text>
</comment>
<dbReference type="SUPFAM" id="SSF81333">
    <property type="entry name" value="F1F0 ATP synthase subunit C"/>
    <property type="match status" value="1"/>
</dbReference>
<dbReference type="GO" id="GO:0009535">
    <property type="term" value="C:chloroplast thylakoid membrane"/>
    <property type="evidence" value="ECO:0007669"/>
    <property type="project" value="TreeGrafter"/>
</dbReference>
<feature type="transmembrane region" description="Helical" evidence="18">
    <location>
        <begin position="57"/>
        <end position="77"/>
    </location>
</feature>
<protein>
    <recommendedName>
        <fullName evidence="5">ATP synthase subunit C, plastid</fullName>
    </recommendedName>
    <alternativeName>
        <fullName evidence="17">ATP synthase F0 sector subunit C</fullName>
    </alternativeName>
</protein>
<keyword evidence="10 18" id="KW-1133">Transmembrane helix</keyword>
<evidence type="ECO:0000256" key="15">
    <source>
        <dbReference type="ARBA" id="ARBA00023310"/>
    </source>
</evidence>
<dbReference type="InterPro" id="IPR002379">
    <property type="entry name" value="ATPase_proteolipid_c-like_dom"/>
</dbReference>
<dbReference type="GO" id="GO:0008289">
    <property type="term" value="F:lipid binding"/>
    <property type="evidence" value="ECO:0007669"/>
    <property type="project" value="UniProtKB-KW"/>
</dbReference>
<dbReference type="InterPro" id="IPR038662">
    <property type="entry name" value="ATP_synth_F0_csu_sf"/>
</dbReference>
<evidence type="ECO:0000259" key="19">
    <source>
        <dbReference type="Pfam" id="PF00137"/>
    </source>
</evidence>
<keyword evidence="6 18" id="KW-0813">Transport</keyword>
<accession>A0A8T0KKW3</accession>
<evidence type="ECO:0000256" key="2">
    <source>
        <dbReference type="ARBA" id="ARBA00004141"/>
    </source>
</evidence>
<evidence type="ECO:0000256" key="6">
    <source>
        <dbReference type="ARBA" id="ARBA00022448"/>
    </source>
</evidence>
<dbReference type="Proteomes" id="UP000743370">
    <property type="component" value="Unassembled WGS sequence"/>
</dbReference>
<evidence type="ECO:0000256" key="5">
    <source>
        <dbReference type="ARBA" id="ARBA00020939"/>
    </source>
</evidence>
<keyword evidence="8 18" id="KW-0812">Transmembrane</keyword>
<evidence type="ECO:0000313" key="20">
    <source>
        <dbReference type="EMBL" id="KAG2399672.1"/>
    </source>
</evidence>
<dbReference type="CDD" id="cd18183">
    <property type="entry name" value="ATP-synt_Fo_c_ATPH"/>
    <property type="match status" value="1"/>
</dbReference>
<evidence type="ECO:0000256" key="14">
    <source>
        <dbReference type="ARBA" id="ARBA00023136"/>
    </source>
</evidence>
<dbReference type="InterPro" id="IPR005953">
    <property type="entry name" value="ATP_synth_csu_bac/chlpt"/>
</dbReference>
<organism evidence="20 21">
    <name type="scientific">Phaseolus angularis</name>
    <name type="common">Azuki bean</name>
    <name type="synonym">Vigna angularis</name>
    <dbReference type="NCBI Taxonomy" id="3914"/>
    <lineage>
        <taxon>Eukaryota</taxon>
        <taxon>Viridiplantae</taxon>
        <taxon>Streptophyta</taxon>
        <taxon>Embryophyta</taxon>
        <taxon>Tracheophyta</taxon>
        <taxon>Spermatophyta</taxon>
        <taxon>Magnoliopsida</taxon>
        <taxon>eudicotyledons</taxon>
        <taxon>Gunneridae</taxon>
        <taxon>Pentapetalae</taxon>
        <taxon>rosids</taxon>
        <taxon>fabids</taxon>
        <taxon>Fabales</taxon>
        <taxon>Fabaceae</taxon>
        <taxon>Papilionoideae</taxon>
        <taxon>50 kb inversion clade</taxon>
        <taxon>NPAAA clade</taxon>
        <taxon>indigoferoid/millettioid clade</taxon>
        <taxon>Phaseoleae</taxon>
        <taxon>Vigna</taxon>
    </lineage>
</organism>
<name>A0A8T0KKW3_PHAAN</name>
<comment type="subunit">
    <text evidence="4">F-type ATPases have 2 components, CF(1) - the catalytic core - and CF(0) - the membrane proton channel. CF(1) has five subunits: alpha(3), beta(3), gamma(1), delta(1), epsilon(1). CF(0) has three main subunits: a, b and c.</text>
</comment>
<keyword evidence="13 18" id="KW-0446">Lipid-binding</keyword>
<keyword evidence="15" id="KW-0066">ATP synthesis</keyword>
<comment type="function">
    <text evidence="1">This protein is one of the chains of the nonenzymatic membrane component (F0) of mitochondrial ATPase.</text>
</comment>
<keyword evidence="14 18" id="KW-0472">Membrane</keyword>
<evidence type="ECO:0000256" key="10">
    <source>
        <dbReference type="ARBA" id="ARBA00022989"/>
    </source>
</evidence>
<comment type="subcellular location">
    <subcellularLocation>
        <location evidence="2">Membrane</location>
        <topology evidence="2">Multi-pass membrane protein</topology>
    </subcellularLocation>
</comment>
<dbReference type="InterPro" id="IPR035921">
    <property type="entry name" value="F/V-ATP_Csub_sf"/>
</dbReference>
<dbReference type="GO" id="GO:0015078">
    <property type="term" value="F:proton transmembrane transporter activity"/>
    <property type="evidence" value="ECO:0007669"/>
    <property type="project" value="InterPro"/>
</dbReference>
<evidence type="ECO:0000256" key="16">
    <source>
        <dbReference type="ARBA" id="ARBA00025198"/>
    </source>
</evidence>
<dbReference type="PRINTS" id="PR00124">
    <property type="entry name" value="ATPASEC"/>
</dbReference>
<comment type="similarity">
    <text evidence="3 18">Belongs to the ATPase C chain family.</text>
</comment>
<evidence type="ECO:0000256" key="17">
    <source>
        <dbReference type="ARBA" id="ARBA00032869"/>
    </source>
</evidence>
<dbReference type="PROSITE" id="PS00605">
    <property type="entry name" value="ATPASE_C"/>
    <property type="match status" value="1"/>
</dbReference>
<dbReference type="FunFam" id="1.20.20.10:FF:000001">
    <property type="entry name" value="ATP synthase subunit c, chloroplastic"/>
    <property type="match status" value="1"/>
</dbReference>
<dbReference type="HAMAP" id="MF_01396">
    <property type="entry name" value="ATP_synth_c_bact"/>
    <property type="match status" value="1"/>
</dbReference>
<dbReference type="GO" id="GO:0033177">
    <property type="term" value="C:proton-transporting two-sector ATPase complex, proton-transporting domain"/>
    <property type="evidence" value="ECO:0007669"/>
    <property type="project" value="InterPro"/>
</dbReference>
<dbReference type="Gene3D" id="1.20.20.10">
    <property type="entry name" value="F1F0 ATP synthase subunit C"/>
    <property type="match status" value="1"/>
</dbReference>
<evidence type="ECO:0000256" key="7">
    <source>
        <dbReference type="ARBA" id="ARBA00022547"/>
    </source>
</evidence>
<dbReference type="PANTHER" id="PTHR10031">
    <property type="entry name" value="ATP SYNTHASE LIPID-BINDING PROTEIN, MITOCHONDRIAL"/>
    <property type="match status" value="1"/>
</dbReference>
<evidence type="ECO:0000256" key="12">
    <source>
        <dbReference type="ARBA" id="ARBA00023078"/>
    </source>
</evidence>
<feature type="domain" description="V-ATPase proteolipid subunit C-like" evidence="19">
    <location>
        <begin position="11"/>
        <end position="73"/>
    </location>
</feature>
<dbReference type="GO" id="GO:0045259">
    <property type="term" value="C:proton-transporting ATP synthase complex"/>
    <property type="evidence" value="ECO:0007669"/>
    <property type="project" value="UniProtKB-KW"/>
</dbReference>
<dbReference type="NCBIfam" id="NF005608">
    <property type="entry name" value="PRK07354.1"/>
    <property type="match status" value="1"/>
</dbReference>
<reference evidence="20 21" key="1">
    <citation type="submission" date="2020-05" db="EMBL/GenBank/DDBJ databases">
        <title>Vigna angularis (adzuki bean) Var. LongXiaoDou No. 4 denovo assembly.</title>
        <authorList>
            <person name="Xiang H."/>
        </authorList>
    </citation>
    <scope>NUCLEOTIDE SEQUENCE [LARGE SCALE GENOMIC DNA]</scope>
    <source>
        <tissue evidence="20">Leaf</tissue>
    </source>
</reference>
<dbReference type="PANTHER" id="PTHR10031:SF0">
    <property type="entry name" value="ATPASE PROTEIN 9"/>
    <property type="match status" value="1"/>
</dbReference>
<comment type="caution">
    <text evidence="18">Lacks conserved residue(s) required for the propagation of feature annotation.</text>
</comment>
<dbReference type="EMBL" id="JABFOF010000004">
    <property type="protein sequence ID" value="KAG2399672.1"/>
    <property type="molecule type" value="Genomic_DNA"/>
</dbReference>
<dbReference type="Pfam" id="PF00137">
    <property type="entry name" value="ATP-synt_C"/>
    <property type="match status" value="1"/>
</dbReference>